<proteinExistence type="predicted"/>
<accession>A0A0P0VL22</accession>
<evidence type="ECO:0000256" key="1">
    <source>
        <dbReference type="SAM" id="MobiDB-lite"/>
    </source>
</evidence>
<dbReference type="Proteomes" id="UP000059680">
    <property type="component" value="Chromosome 2"/>
</dbReference>
<evidence type="ECO:0000313" key="3">
    <source>
        <dbReference type="Proteomes" id="UP000059680"/>
    </source>
</evidence>
<gene>
    <name evidence="2" type="ordered locus">Os02g0596432</name>
    <name evidence="2" type="ORF">OSNPB_020596432</name>
</gene>
<organism evidence="2 3">
    <name type="scientific">Oryza sativa subsp. japonica</name>
    <name type="common">Rice</name>
    <dbReference type="NCBI Taxonomy" id="39947"/>
    <lineage>
        <taxon>Eukaryota</taxon>
        <taxon>Viridiplantae</taxon>
        <taxon>Streptophyta</taxon>
        <taxon>Embryophyta</taxon>
        <taxon>Tracheophyta</taxon>
        <taxon>Spermatophyta</taxon>
        <taxon>Magnoliopsida</taxon>
        <taxon>Liliopsida</taxon>
        <taxon>Poales</taxon>
        <taxon>Poaceae</taxon>
        <taxon>BOP clade</taxon>
        <taxon>Oryzoideae</taxon>
        <taxon>Oryzeae</taxon>
        <taxon>Oryzinae</taxon>
        <taxon>Oryza</taxon>
        <taxon>Oryza sativa</taxon>
    </lineage>
</organism>
<name>A0A0P0VL22_ORYSJ</name>
<dbReference type="AlphaFoldDB" id="A0A0P0VL22"/>
<protein>
    <submittedName>
        <fullName evidence="2">Os02g0596432 protein</fullName>
    </submittedName>
</protein>
<reference evidence="2 3" key="2">
    <citation type="journal article" date="2013" name="Plant Cell Physiol.">
        <title>Rice Annotation Project Database (RAP-DB): an integrative and interactive database for rice genomics.</title>
        <authorList>
            <person name="Sakai H."/>
            <person name="Lee S.S."/>
            <person name="Tanaka T."/>
            <person name="Numa H."/>
            <person name="Kim J."/>
            <person name="Kawahara Y."/>
            <person name="Wakimoto H."/>
            <person name="Yang C.C."/>
            <person name="Iwamoto M."/>
            <person name="Abe T."/>
            <person name="Yamada Y."/>
            <person name="Muto A."/>
            <person name="Inokuchi H."/>
            <person name="Ikemura T."/>
            <person name="Matsumoto T."/>
            <person name="Sasaki T."/>
            <person name="Itoh T."/>
        </authorList>
    </citation>
    <scope>NUCLEOTIDE SEQUENCE [LARGE SCALE GENOMIC DNA]</scope>
    <source>
        <strain evidence="3">cv. Nipponbare</strain>
    </source>
</reference>
<dbReference type="PaxDb" id="39947-A0A0P0VL22"/>
<sequence>MGGRGSDSAVGANQGSIGSVNRACGGRARDGYRRCDSRFGIDANQVGGGGTSDRFVANKLAVAAGDANSGPAATRIKSAEEQATDLRHTSSESGGSAN</sequence>
<feature type="region of interest" description="Disordered" evidence="1">
    <location>
        <begin position="1"/>
        <end position="23"/>
    </location>
</feature>
<dbReference type="InParanoid" id="A0A0P0VL22"/>
<evidence type="ECO:0000313" key="2">
    <source>
        <dbReference type="EMBL" id="BAS79557.1"/>
    </source>
</evidence>
<reference evidence="2 3" key="3">
    <citation type="journal article" date="2013" name="Rice">
        <title>Improvement of the Oryza sativa Nipponbare reference genome using next generation sequence and optical map data.</title>
        <authorList>
            <person name="Kawahara Y."/>
            <person name="de la Bastide M."/>
            <person name="Hamilton J.P."/>
            <person name="Kanamori H."/>
            <person name="McCombie W.R."/>
            <person name="Ouyang S."/>
            <person name="Schwartz D.C."/>
            <person name="Tanaka T."/>
            <person name="Wu J."/>
            <person name="Zhou S."/>
            <person name="Childs K.L."/>
            <person name="Davidson R.M."/>
            <person name="Lin H."/>
            <person name="Quesada-Ocampo L."/>
            <person name="Vaillancourt B."/>
            <person name="Sakai H."/>
            <person name="Lee S.S."/>
            <person name="Kim J."/>
            <person name="Numa H."/>
            <person name="Itoh T."/>
            <person name="Buell C.R."/>
            <person name="Matsumoto T."/>
        </authorList>
    </citation>
    <scope>NUCLEOTIDE SEQUENCE [LARGE SCALE GENOMIC DNA]</scope>
    <source>
        <strain evidence="3">cv. Nipponbare</strain>
    </source>
</reference>
<reference evidence="3" key="1">
    <citation type="journal article" date="2005" name="Nature">
        <title>The map-based sequence of the rice genome.</title>
        <authorList>
            <consortium name="International rice genome sequencing project (IRGSP)"/>
            <person name="Matsumoto T."/>
            <person name="Wu J."/>
            <person name="Kanamori H."/>
            <person name="Katayose Y."/>
            <person name="Fujisawa M."/>
            <person name="Namiki N."/>
            <person name="Mizuno H."/>
            <person name="Yamamoto K."/>
            <person name="Antonio B.A."/>
            <person name="Baba T."/>
            <person name="Sakata K."/>
            <person name="Nagamura Y."/>
            <person name="Aoki H."/>
            <person name="Arikawa K."/>
            <person name="Arita K."/>
            <person name="Bito T."/>
            <person name="Chiden Y."/>
            <person name="Fujitsuka N."/>
            <person name="Fukunaka R."/>
            <person name="Hamada M."/>
            <person name="Harada C."/>
            <person name="Hayashi A."/>
            <person name="Hijishita S."/>
            <person name="Honda M."/>
            <person name="Hosokawa S."/>
            <person name="Ichikawa Y."/>
            <person name="Idonuma A."/>
            <person name="Iijima M."/>
            <person name="Ikeda M."/>
            <person name="Ikeno M."/>
            <person name="Ito K."/>
            <person name="Ito S."/>
            <person name="Ito T."/>
            <person name="Ito Y."/>
            <person name="Ito Y."/>
            <person name="Iwabuchi A."/>
            <person name="Kamiya K."/>
            <person name="Karasawa W."/>
            <person name="Kurita K."/>
            <person name="Katagiri S."/>
            <person name="Kikuta A."/>
            <person name="Kobayashi H."/>
            <person name="Kobayashi N."/>
            <person name="Machita K."/>
            <person name="Maehara T."/>
            <person name="Masukawa M."/>
            <person name="Mizubayashi T."/>
            <person name="Mukai Y."/>
            <person name="Nagasaki H."/>
            <person name="Nagata Y."/>
            <person name="Naito S."/>
            <person name="Nakashima M."/>
            <person name="Nakama Y."/>
            <person name="Nakamichi Y."/>
            <person name="Nakamura M."/>
            <person name="Meguro A."/>
            <person name="Negishi M."/>
            <person name="Ohta I."/>
            <person name="Ohta T."/>
            <person name="Okamoto M."/>
            <person name="Ono N."/>
            <person name="Saji S."/>
            <person name="Sakaguchi M."/>
            <person name="Sakai K."/>
            <person name="Shibata M."/>
            <person name="Shimokawa T."/>
            <person name="Song J."/>
            <person name="Takazaki Y."/>
            <person name="Terasawa K."/>
            <person name="Tsugane M."/>
            <person name="Tsuji K."/>
            <person name="Ueda S."/>
            <person name="Waki K."/>
            <person name="Yamagata H."/>
            <person name="Yamamoto M."/>
            <person name="Yamamoto S."/>
            <person name="Yamane H."/>
            <person name="Yoshiki S."/>
            <person name="Yoshihara R."/>
            <person name="Yukawa K."/>
            <person name="Zhong H."/>
            <person name="Yano M."/>
            <person name="Yuan Q."/>
            <person name="Ouyang S."/>
            <person name="Liu J."/>
            <person name="Jones K.M."/>
            <person name="Gansberger K."/>
            <person name="Moffat K."/>
            <person name="Hill J."/>
            <person name="Bera J."/>
            <person name="Fadrosh D."/>
            <person name="Jin S."/>
            <person name="Johri S."/>
            <person name="Kim M."/>
            <person name="Overton L."/>
            <person name="Reardon M."/>
            <person name="Tsitrin T."/>
            <person name="Vuong H."/>
            <person name="Weaver B."/>
            <person name="Ciecko A."/>
            <person name="Tallon L."/>
            <person name="Jackson J."/>
            <person name="Pai G."/>
            <person name="Aken S.V."/>
            <person name="Utterback T."/>
            <person name="Reidmuller S."/>
            <person name="Feldblyum T."/>
            <person name="Hsiao J."/>
            <person name="Zismann V."/>
            <person name="Iobst S."/>
            <person name="de Vazeille A.R."/>
            <person name="Buell C.R."/>
            <person name="Ying K."/>
            <person name="Li Y."/>
            <person name="Lu T."/>
            <person name="Huang Y."/>
            <person name="Zhao Q."/>
            <person name="Feng Q."/>
            <person name="Zhang L."/>
            <person name="Zhu J."/>
            <person name="Weng Q."/>
            <person name="Mu J."/>
            <person name="Lu Y."/>
            <person name="Fan D."/>
            <person name="Liu Y."/>
            <person name="Guan J."/>
            <person name="Zhang Y."/>
            <person name="Yu S."/>
            <person name="Liu X."/>
            <person name="Zhang Y."/>
            <person name="Hong G."/>
            <person name="Han B."/>
            <person name="Choisne N."/>
            <person name="Demange N."/>
            <person name="Orjeda G."/>
            <person name="Samain S."/>
            <person name="Cattolico L."/>
            <person name="Pelletier E."/>
            <person name="Couloux A."/>
            <person name="Segurens B."/>
            <person name="Wincker P."/>
            <person name="D'Hont A."/>
            <person name="Scarpelli C."/>
            <person name="Weissenbach J."/>
            <person name="Salanoubat M."/>
            <person name="Quetier F."/>
            <person name="Yu Y."/>
            <person name="Kim H.R."/>
            <person name="Rambo T."/>
            <person name="Currie J."/>
            <person name="Collura K."/>
            <person name="Luo M."/>
            <person name="Yang T."/>
            <person name="Ammiraju J.S.S."/>
            <person name="Engler F."/>
            <person name="Soderlund C."/>
            <person name="Wing R.A."/>
            <person name="Palmer L.E."/>
            <person name="de la Bastide M."/>
            <person name="Spiegel L."/>
            <person name="Nascimento L."/>
            <person name="Zutavern T."/>
            <person name="O'Shaughnessy A."/>
            <person name="Dike S."/>
            <person name="Dedhia N."/>
            <person name="Preston R."/>
            <person name="Balija V."/>
            <person name="McCombie W.R."/>
            <person name="Chow T."/>
            <person name="Chen H."/>
            <person name="Chung M."/>
            <person name="Chen C."/>
            <person name="Shaw J."/>
            <person name="Wu H."/>
            <person name="Hsiao K."/>
            <person name="Chao Y."/>
            <person name="Chu M."/>
            <person name="Cheng C."/>
            <person name="Hour A."/>
            <person name="Lee P."/>
            <person name="Lin S."/>
            <person name="Lin Y."/>
            <person name="Liou J."/>
            <person name="Liu S."/>
            <person name="Hsing Y."/>
            <person name="Raghuvanshi S."/>
            <person name="Mohanty A."/>
            <person name="Bharti A.K."/>
            <person name="Gaur A."/>
            <person name="Gupta V."/>
            <person name="Kumar D."/>
            <person name="Ravi V."/>
            <person name="Vij S."/>
            <person name="Kapur A."/>
            <person name="Khurana P."/>
            <person name="Khurana P."/>
            <person name="Khurana J.P."/>
            <person name="Tyagi A.K."/>
            <person name="Gaikwad K."/>
            <person name="Singh A."/>
            <person name="Dalal V."/>
            <person name="Srivastava S."/>
            <person name="Dixit A."/>
            <person name="Pal A.K."/>
            <person name="Ghazi I.A."/>
            <person name="Yadav M."/>
            <person name="Pandit A."/>
            <person name="Bhargava A."/>
            <person name="Sureshbabu K."/>
            <person name="Batra K."/>
            <person name="Sharma T.R."/>
            <person name="Mohapatra T."/>
            <person name="Singh N.K."/>
            <person name="Messing J."/>
            <person name="Nelson A.B."/>
            <person name="Fuks G."/>
            <person name="Kavchok S."/>
            <person name="Keizer G."/>
            <person name="Linton E."/>
            <person name="Llaca V."/>
            <person name="Song R."/>
            <person name="Tanyolac B."/>
            <person name="Young S."/>
            <person name="Ho-Il K."/>
            <person name="Hahn J.H."/>
            <person name="Sangsakoo G."/>
            <person name="Vanavichit A."/>
            <person name="de Mattos Luiz.A.T."/>
            <person name="Zimmer P.D."/>
            <person name="Malone G."/>
            <person name="Dellagostin O."/>
            <person name="de Oliveira A.C."/>
            <person name="Bevan M."/>
            <person name="Bancroft I."/>
            <person name="Minx P."/>
            <person name="Cordum H."/>
            <person name="Wilson R."/>
            <person name="Cheng Z."/>
            <person name="Jin W."/>
            <person name="Jiang J."/>
            <person name="Leong S.A."/>
            <person name="Iwama H."/>
            <person name="Gojobori T."/>
            <person name="Itoh T."/>
            <person name="Niimura Y."/>
            <person name="Fujii Y."/>
            <person name="Habara T."/>
            <person name="Sakai H."/>
            <person name="Sato Y."/>
            <person name="Wilson G."/>
            <person name="Kumar K."/>
            <person name="McCouch S."/>
            <person name="Juretic N."/>
            <person name="Hoen D."/>
            <person name="Wright S."/>
            <person name="Bruskiewich R."/>
            <person name="Bureau T."/>
            <person name="Miyao A."/>
            <person name="Hirochika H."/>
            <person name="Nishikawa T."/>
            <person name="Kadowaki K."/>
            <person name="Sugiura M."/>
            <person name="Burr B."/>
            <person name="Sasaki T."/>
        </authorList>
    </citation>
    <scope>NUCLEOTIDE SEQUENCE [LARGE SCALE GENOMIC DNA]</scope>
    <source>
        <strain evidence="3">cv. Nipponbare</strain>
    </source>
</reference>
<dbReference type="EMBL" id="AP014958">
    <property type="protein sequence ID" value="BAS79557.1"/>
    <property type="molecule type" value="Genomic_DNA"/>
</dbReference>
<keyword evidence="3" id="KW-1185">Reference proteome</keyword>